<dbReference type="Gene3D" id="3.40.50.1820">
    <property type="entry name" value="alpha/beta hydrolase"/>
    <property type="match status" value="1"/>
</dbReference>
<gene>
    <name evidence="3" type="ORF">H9725_07565</name>
</gene>
<reference evidence="3" key="2">
    <citation type="submission" date="2021-04" db="EMBL/GenBank/DDBJ databases">
        <authorList>
            <person name="Gilroy R."/>
        </authorList>
    </citation>
    <scope>NUCLEOTIDE SEQUENCE</scope>
    <source>
        <strain evidence="3">ChiBcec16-3735</strain>
    </source>
</reference>
<dbReference type="InterPro" id="IPR049492">
    <property type="entry name" value="BD-FAE-like_dom"/>
</dbReference>
<dbReference type="Pfam" id="PF20434">
    <property type="entry name" value="BD-FAE"/>
    <property type="match status" value="1"/>
</dbReference>
<comment type="caution">
    <text evidence="3">The sequence shown here is derived from an EMBL/GenBank/DDBJ whole genome shotgun (WGS) entry which is preliminary data.</text>
</comment>
<organism evidence="3 4">
    <name type="scientific">Candidatus Faecalibacterium gallistercoris</name>
    <dbReference type="NCBI Taxonomy" id="2838579"/>
    <lineage>
        <taxon>Bacteria</taxon>
        <taxon>Bacillati</taxon>
        <taxon>Bacillota</taxon>
        <taxon>Clostridia</taxon>
        <taxon>Eubacteriales</taxon>
        <taxon>Oscillospiraceae</taxon>
        <taxon>Faecalibacterium</taxon>
    </lineage>
</organism>
<evidence type="ECO:0000259" key="2">
    <source>
        <dbReference type="Pfam" id="PF20434"/>
    </source>
</evidence>
<dbReference type="PANTHER" id="PTHR48081">
    <property type="entry name" value="AB HYDROLASE SUPERFAMILY PROTEIN C4A8.06C"/>
    <property type="match status" value="1"/>
</dbReference>
<accession>A0A9D2JM33</accession>
<evidence type="ECO:0000256" key="1">
    <source>
        <dbReference type="ARBA" id="ARBA00022801"/>
    </source>
</evidence>
<dbReference type="SUPFAM" id="SSF53474">
    <property type="entry name" value="alpha/beta-Hydrolases"/>
    <property type="match status" value="1"/>
</dbReference>
<evidence type="ECO:0000313" key="3">
    <source>
        <dbReference type="EMBL" id="HIZ58421.1"/>
    </source>
</evidence>
<dbReference type="Proteomes" id="UP000824065">
    <property type="component" value="Unassembled WGS sequence"/>
</dbReference>
<proteinExistence type="predicted"/>
<dbReference type="GO" id="GO:0016787">
    <property type="term" value="F:hydrolase activity"/>
    <property type="evidence" value="ECO:0007669"/>
    <property type="project" value="UniProtKB-KW"/>
</dbReference>
<dbReference type="InterPro" id="IPR050300">
    <property type="entry name" value="GDXG_lipolytic_enzyme"/>
</dbReference>
<evidence type="ECO:0000313" key="4">
    <source>
        <dbReference type="Proteomes" id="UP000824065"/>
    </source>
</evidence>
<protein>
    <submittedName>
        <fullName evidence="3">Alpha/beta hydrolase</fullName>
    </submittedName>
</protein>
<dbReference type="PANTHER" id="PTHR48081:SF6">
    <property type="entry name" value="PEPTIDASE S9 PROLYL OLIGOPEPTIDASE CATALYTIC DOMAIN-CONTAINING PROTEIN"/>
    <property type="match status" value="1"/>
</dbReference>
<reference evidence="3" key="1">
    <citation type="journal article" date="2021" name="PeerJ">
        <title>Extensive microbial diversity within the chicken gut microbiome revealed by metagenomics and culture.</title>
        <authorList>
            <person name="Gilroy R."/>
            <person name="Ravi A."/>
            <person name="Getino M."/>
            <person name="Pursley I."/>
            <person name="Horton D.L."/>
            <person name="Alikhan N.F."/>
            <person name="Baker D."/>
            <person name="Gharbi K."/>
            <person name="Hall N."/>
            <person name="Watson M."/>
            <person name="Adriaenssens E.M."/>
            <person name="Foster-Nyarko E."/>
            <person name="Jarju S."/>
            <person name="Secka A."/>
            <person name="Antonio M."/>
            <person name="Oren A."/>
            <person name="Chaudhuri R.R."/>
            <person name="La Ragione R."/>
            <person name="Hildebrand F."/>
            <person name="Pallen M.J."/>
        </authorList>
    </citation>
    <scope>NUCLEOTIDE SEQUENCE</scope>
    <source>
        <strain evidence="3">ChiBcec16-3735</strain>
    </source>
</reference>
<dbReference type="EMBL" id="DXBJ01000052">
    <property type="protein sequence ID" value="HIZ58421.1"/>
    <property type="molecule type" value="Genomic_DNA"/>
</dbReference>
<feature type="domain" description="BD-FAE-like" evidence="2">
    <location>
        <begin position="29"/>
        <end position="121"/>
    </location>
</feature>
<dbReference type="AlphaFoldDB" id="A0A9D2JM33"/>
<keyword evidence="1 3" id="KW-0378">Hydrolase</keyword>
<name>A0A9D2JM33_9FIRM</name>
<sequence length="263" mass="28042">MKIEQVAVEGAVLTVYLRQPAEAMPLAATRPLVLVVPGGGYEHVSAREADPVAVRFLAAGYHAAVLEYGVGEQARDYRPFRQIDGALALLRERAAEWGIRPDKIAACGFSAGGHLALASAVLPLPGQTSWAGRQRPNALILSYPVVTAGPYAHRGSFEALSGAHDPAAHLAFGLEDKIGPDTPPVFLWHTMDDETVPVENSLMLLGALQKAGVPCEAHLFPHGVHGLSVCTAEVNTPQPHAGRWFALAAEWLAEVFDWNLGNA</sequence>
<dbReference type="InterPro" id="IPR029058">
    <property type="entry name" value="AB_hydrolase_fold"/>
</dbReference>